<evidence type="ECO:0000256" key="3">
    <source>
        <dbReference type="ARBA" id="ARBA00022792"/>
    </source>
</evidence>
<keyword evidence="5" id="KW-0496">Mitochondrion</keyword>
<evidence type="ECO:0000256" key="5">
    <source>
        <dbReference type="ARBA" id="ARBA00023128"/>
    </source>
</evidence>
<evidence type="ECO:0000256" key="9">
    <source>
        <dbReference type="ARBA" id="ARBA00041716"/>
    </source>
</evidence>
<dbReference type="PROSITE" id="PS50076">
    <property type="entry name" value="DNAJ_2"/>
    <property type="match status" value="1"/>
</dbReference>
<dbReference type="GO" id="GO:0001671">
    <property type="term" value="F:ATPase activator activity"/>
    <property type="evidence" value="ECO:0007669"/>
    <property type="project" value="TreeGrafter"/>
</dbReference>
<protein>
    <recommendedName>
        <fullName evidence="8">Mitochondrial import inner membrane translocase subunit TIM14</fullName>
    </recommendedName>
    <alternativeName>
        <fullName evidence="9">Presequence translocated-associated motor subunit PAM18</fullName>
    </alternativeName>
</protein>
<dbReference type="InterPro" id="IPR036869">
    <property type="entry name" value="J_dom_sf"/>
</dbReference>
<reference evidence="12 13" key="1">
    <citation type="submission" date="2016-07" db="EMBL/GenBank/DDBJ databases">
        <title>Pervasive Adenine N6-methylation of Active Genes in Fungi.</title>
        <authorList>
            <consortium name="DOE Joint Genome Institute"/>
            <person name="Mondo S.J."/>
            <person name="Dannebaum R.O."/>
            <person name="Kuo R.C."/>
            <person name="Labutti K."/>
            <person name="Haridas S."/>
            <person name="Kuo A."/>
            <person name="Salamov A."/>
            <person name="Ahrendt S.R."/>
            <person name="Lipzen A."/>
            <person name="Sullivan W."/>
            <person name="Andreopoulos W.B."/>
            <person name="Clum A."/>
            <person name="Lindquist E."/>
            <person name="Daum C."/>
            <person name="Ramamoorthy G.K."/>
            <person name="Gryganskyi A."/>
            <person name="Culley D."/>
            <person name="Magnuson J.K."/>
            <person name="James T.Y."/>
            <person name="O'Malley M.A."/>
            <person name="Stajich J.E."/>
            <person name="Spatafora J.W."/>
            <person name="Visel A."/>
            <person name="Grigoriev I.V."/>
        </authorList>
    </citation>
    <scope>NUCLEOTIDE SEQUENCE [LARGE SCALE GENOMIC DNA]</scope>
    <source>
        <strain evidence="12 13">PL171</strain>
    </source>
</reference>
<sequence>MATALLVGLGVASSAIVARGAFRAYKNHGPEFIQHMGKYMRPPSQGDSLLGGANATFAKGGFEPKMSRKEAAQILGLREHNIQLQKLKEHHRRIMLLNHPDRGGSPYVASKINEAKDLLEKFAQK</sequence>
<evidence type="ECO:0000256" key="7">
    <source>
        <dbReference type="ARBA" id="ARBA00038105"/>
    </source>
</evidence>
<dbReference type="Gene3D" id="1.10.287.110">
    <property type="entry name" value="DnaJ domain"/>
    <property type="match status" value="1"/>
</dbReference>
<name>A0A1Y2I2T2_9FUNG</name>
<feature type="domain" description="J" evidence="11">
    <location>
        <begin position="70"/>
        <end position="125"/>
    </location>
</feature>
<feature type="signal peptide" evidence="10">
    <location>
        <begin position="1"/>
        <end position="20"/>
    </location>
</feature>
<dbReference type="STRING" id="765915.A0A1Y2I2T2"/>
<keyword evidence="10" id="KW-0732">Signal</keyword>
<gene>
    <name evidence="12" type="ORF">BCR44DRAFT_1424748</name>
</gene>
<keyword evidence="6" id="KW-0472">Membrane</keyword>
<organism evidence="12 13">
    <name type="scientific">Catenaria anguillulae PL171</name>
    <dbReference type="NCBI Taxonomy" id="765915"/>
    <lineage>
        <taxon>Eukaryota</taxon>
        <taxon>Fungi</taxon>
        <taxon>Fungi incertae sedis</taxon>
        <taxon>Blastocladiomycota</taxon>
        <taxon>Blastocladiomycetes</taxon>
        <taxon>Blastocladiales</taxon>
        <taxon>Catenariaceae</taxon>
        <taxon>Catenaria</taxon>
    </lineage>
</organism>
<accession>A0A1Y2I2T2</accession>
<dbReference type="PANTHER" id="PTHR12763">
    <property type="match status" value="1"/>
</dbReference>
<evidence type="ECO:0000256" key="8">
    <source>
        <dbReference type="ARBA" id="ARBA00040828"/>
    </source>
</evidence>
<evidence type="ECO:0000256" key="1">
    <source>
        <dbReference type="ARBA" id="ARBA00004434"/>
    </source>
</evidence>
<feature type="chain" id="PRO_5012440770" description="Mitochondrial import inner membrane translocase subunit TIM14" evidence="10">
    <location>
        <begin position="21"/>
        <end position="125"/>
    </location>
</feature>
<evidence type="ECO:0000256" key="10">
    <source>
        <dbReference type="SAM" id="SignalP"/>
    </source>
</evidence>
<dbReference type="EMBL" id="MCFL01000003">
    <property type="protein sequence ID" value="ORZ40273.1"/>
    <property type="molecule type" value="Genomic_DNA"/>
</dbReference>
<keyword evidence="2" id="KW-0812">Transmembrane</keyword>
<evidence type="ECO:0000256" key="4">
    <source>
        <dbReference type="ARBA" id="ARBA00022989"/>
    </source>
</evidence>
<evidence type="ECO:0000313" key="13">
    <source>
        <dbReference type="Proteomes" id="UP000193411"/>
    </source>
</evidence>
<dbReference type="InterPro" id="IPR001623">
    <property type="entry name" value="DnaJ_domain"/>
</dbReference>
<dbReference type="PANTHER" id="PTHR12763:SF28">
    <property type="entry name" value="GEO10507P1-RELATED"/>
    <property type="match status" value="1"/>
</dbReference>
<keyword evidence="3" id="KW-0999">Mitochondrion inner membrane</keyword>
<dbReference type="OrthoDB" id="240298at2759"/>
<dbReference type="GO" id="GO:0001405">
    <property type="term" value="C:PAM complex, Tim23 associated import motor"/>
    <property type="evidence" value="ECO:0007669"/>
    <property type="project" value="TreeGrafter"/>
</dbReference>
<comment type="caution">
    <text evidence="12">The sequence shown here is derived from an EMBL/GenBank/DDBJ whole genome shotgun (WGS) entry which is preliminary data.</text>
</comment>
<comment type="similarity">
    <text evidence="7">Belongs to the TIM14 family.</text>
</comment>
<dbReference type="Proteomes" id="UP000193411">
    <property type="component" value="Unassembled WGS sequence"/>
</dbReference>
<keyword evidence="13" id="KW-1185">Reference proteome</keyword>
<evidence type="ECO:0000313" key="12">
    <source>
        <dbReference type="EMBL" id="ORZ40273.1"/>
    </source>
</evidence>
<dbReference type="SUPFAM" id="SSF46565">
    <property type="entry name" value="Chaperone J-domain"/>
    <property type="match status" value="1"/>
</dbReference>
<dbReference type="FunFam" id="1.10.287.110:FF:000001">
    <property type="entry name" value="Import inner membrane translocase subunit tim14"/>
    <property type="match status" value="1"/>
</dbReference>
<evidence type="ECO:0000256" key="2">
    <source>
        <dbReference type="ARBA" id="ARBA00022692"/>
    </source>
</evidence>
<keyword evidence="4" id="KW-1133">Transmembrane helix</keyword>
<comment type="subcellular location">
    <subcellularLocation>
        <location evidence="1">Mitochondrion inner membrane</location>
        <topology evidence="1">Single-pass membrane protein</topology>
    </subcellularLocation>
</comment>
<proteinExistence type="inferred from homology"/>
<evidence type="ECO:0000259" key="11">
    <source>
        <dbReference type="PROSITE" id="PS50076"/>
    </source>
</evidence>
<evidence type="ECO:0000256" key="6">
    <source>
        <dbReference type="ARBA" id="ARBA00023136"/>
    </source>
</evidence>
<dbReference type="GO" id="GO:0030150">
    <property type="term" value="P:protein import into mitochondrial matrix"/>
    <property type="evidence" value="ECO:0007669"/>
    <property type="project" value="TreeGrafter"/>
</dbReference>
<dbReference type="SMART" id="SM00271">
    <property type="entry name" value="DnaJ"/>
    <property type="match status" value="1"/>
</dbReference>
<dbReference type="AlphaFoldDB" id="A0A1Y2I2T2"/>